<dbReference type="SMART" id="SM00129">
    <property type="entry name" value="KISc"/>
    <property type="match status" value="1"/>
</dbReference>
<keyword evidence="1 5" id="KW-0547">Nucleotide-binding</keyword>
<dbReference type="Proteomes" id="UP000663879">
    <property type="component" value="Unassembled WGS sequence"/>
</dbReference>
<dbReference type="InterPro" id="IPR008984">
    <property type="entry name" value="SMAD_FHA_dom_sf"/>
</dbReference>
<sequence>MSEENLKVAVRVRPFNQREKDANSKLIVAMSGNQTLITNPKTNEEKKYAFDYSYWSHDGFRTESNGYFSPESSNYADQKKVFADLGEGVLNNAWEGFNASLFAYGQTGSGKSYSVVGYGSNTGIVPMVCEDIFQKADAKKNSQITIEVTFSMLEIYSEVVRDLLNPTADRKTGLIVREDPKIGFYPQGLNKKLVDSYDDITKLMNEGTANRTIAATNMNATSSRAHTIVTVNLVQKYLNESGKEIAKSSMINLVDLAGSERANATGATGDRLKEGAAINLSLTSLGNVISALADNSSGKNVKVPYRDSVLTKLLMNALGGNSKTIMIAAISPAEINYDESLSTLRYADRAKQIKTKAMVNEDPTEKLIKDLKEENAKLKKMLENGKIDPELLKQITVTGKKEGEDEILKKQLDDNERKMKEMELSYEEKLKEAKTNNNTSDLRSQILEKAQRLPHFSNVNMDSSLSGMIKIILEGQGQKIIGQPGKSDIPINGIGILSEHGKVSIDQNRIILERLNDSKILRNGQVLRQPTQLNHLDRLLFGTSQYYLFIDPSKSTSNDVLFDFEMVQDEIAKSSGLIPSENKTNMNQEQIQCQNELVDLIPQIEEANAISSALDKKVCFSALPVSPAARGEYDGKLKAFVSVRNFATGLNWIWTKEKFLDRKVHMNEMYLDYQDDGVINRDKFKSFDPFYESPDTPTQIGTAMIYPKSLPYLIPYKNEVKILDLKSNEAGTINVEIIPCDSNGRPFNQTIEISDPNVQVLDQPISFMFKIGAAKILNQKYEDIYCVFQMYKDPNVYKSDVIRGTSNPDFKFSQNYTLTMNQDRLDFLLNKCLYIQIFGEQKHPKIDQTKSKLTTEEYLEREKLNSQNNLIGRVTNKVDPEAEKLKEDLRVSSIKQARNEYSNNNVRKLLQISGGAPIDPVYLDMMMQASNDQEVNSILEEYSKLKKGNDIKQGDKKSNQFEMTNNTNQFDVFNMMNKNIEMIHKQHMDMVQRNINQTNKNIADMHRNNLMMHNNAFNMSNMRNPNKNMQNDTDNQQMSMDINMVHGSQACIIS</sequence>
<evidence type="ECO:0000256" key="5">
    <source>
        <dbReference type="PROSITE-ProRule" id="PRU00283"/>
    </source>
</evidence>
<evidence type="ECO:0000313" key="9">
    <source>
        <dbReference type="Proteomes" id="UP000663879"/>
    </source>
</evidence>
<feature type="domain" description="Kinesin motor" evidence="7">
    <location>
        <begin position="5"/>
        <end position="353"/>
    </location>
</feature>
<dbReference type="EMBL" id="CAJNOC010000240">
    <property type="protein sequence ID" value="CAF0731855.1"/>
    <property type="molecule type" value="Genomic_DNA"/>
</dbReference>
<reference evidence="8" key="1">
    <citation type="submission" date="2021-02" db="EMBL/GenBank/DDBJ databases">
        <authorList>
            <person name="Nowell W R."/>
        </authorList>
    </citation>
    <scope>NUCLEOTIDE SEQUENCE</scope>
    <source>
        <strain evidence="8">Ploen Becks lab</strain>
    </source>
</reference>
<evidence type="ECO:0000256" key="1">
    <source>
        <dbReference type="ARBA" id="ARBA00022741"/>
    </source>
</evidence>
<dbReference type="InterPro" id="IPR019821">
    <property type="entry name" value="Kinesin_motor_CS"/>
</dbReference>
<keyword evidence="3 6" id="KW-0175">Coiled coil</keyword>
<dbReference type="GO" id="GO:0005524">
    <property type="term" value="F:ATP binding"/>
    <property type="evidence" value="ECO:0007669"/>
    <property type="project" value="UniProtKB-UniRule"/>
</dbReference>
<dbReference type="PROSITE" id="PS00411">
    <property type="entry name" value="KINESIN_MOTOR_1"/>
    <property type="match status" value="1"/>
</dbReference>
<dbReference type="GO" id="GO:0008017">
    <property type="term" value="F:microtubule binding"/>
    <property type="evidence" value="ECO:0007669"/>
    <property type="project" value="InterPro"/>
</dbReference>
<gene>
    <name evidence="8" type="ORF">OXX778_LOCUS2890</name>
</gene>
<keyword evidence="4 5" id="KW-0505">Motor protein</keyword>
<comment type="caution">
    <text evidence="8">The sequence shown here is derived from an EMBL/GenBank/DDBJ whole genome shotgun (WGS) entry which is preliminary data.</text>
</comment>
<accession>A0A813N2C7</accession>
<evidence type="ECO:0000259" key="7">
    <source>
        <dbReference type="PROSITE" id="PS50067"/>
    </source>
</evidence>
<dbReference type="PRINTS" id="PR00380">
    <property type="entry name" value="KINESINHEAVY"/>
</dbReference>
<dbReference type="Pfam" id="PF00225">
    <property type="entry name" value="Kinesin"/>
    <property type="match status" value="1"/>
</dbReference>
<proteinExistence type="inferred from homology"/>
<evidence type="ECO:0000256" key="4">
    <source>
        <dbReference type="ARBA" id="ARBA00023175"/>
    </source>
</evidence>
<name>A0A813N2C7_9BILA</name>
<dbReference type="Pfam" id="PF00498">
    <property type="entry name" value="FHA"/>
    <property type="match status" value="1"/>
</dbReference>
<dbReference type="PANTHER" id="PTHR47117">
    <property type="entry name" value="STAR-RELATED LIPID TRANSFER PROTEIN 9"/>
    <property type="match status" value="1"/>
</dbReference>
<evidence type="ECO:0000256" key="6">
    <source>
        <dbReference type="SAM" id="Coils"/>
    </source>
</evidence>
<keyword evidence="2 5" id="KW-0067">ATP-binding</keyword>
<evidence type="ECO:0000313" key="8">
    <source>
        <dbReference type="EMBL" id="CAF0731855.1"/>
    </source>
</evidence>
<feature type="coiled-coil region" evidence="6">
    <location>
        <begin position="364"/>
        <end position="432"/>
    </location>
</feature>
<dbReference type="SUPFAM" id="SSF52540">
    <property type="entry name" value="P-loop containing nucleoside triphosphate hydrolases"/>
    <property type="match status" value="1"/>
</dbReference>
<organism evidence="8 9">
    <name type="scientific">Brachionus calyciflorus</name>
    <dbReference type="NCBI Taxonomy" id="104777"/>
    <lineage>
        <taxon>Eukaryota</taxon>
        <taxon>Metazoa</taxon>
        <taxon>Spiralia</taxon>
        <taxon>Gnathifera</taxon>
        <taxon>Rotifera</taxon>
        <taxon>Eurotatoria</taxon>
        <taxon>Monogononta</taxon>
        <taxon>Pseudotrocha</taxon>
        <taxon>Ploima</taxon>
        <taxon>Brachionidae</taxon>
        <taxon>Brachionus</taxon>
    </lineage>
</organism>
<dbReference type="InterPro" id="IPR000253">
    <property type="entry name" value="FHA_dom"/>
</dbReference>
<dbReference type="InterPro" id="IPR035892">
    <property type="entry name" value="C2_domain_sf"/>
</dbReference>
<dbReference type="InterPro" id="IPR027417">
    <property type="entry name" value="P-loop_NTPase"/>
</dbReference>
<dbReference type="OrthoDB" id="3176171at2759"/>
<dbReference type="FunFam" id="3.40.850.10:FF:000063">
    <property type="entry name" value="Kinesin-like protein"/>
    <property type="match status" value="1"/>
</dbReference>
<keyword evidence="9" id="KW-1185">Reference proteome</keyword>
<dbReference type="SUPFAM" id="SSF49879">
    <property type="entry name" value="SMAD/FHA domain"/>
    <property type="match status" value="1"/>
</dbReference>
<dbReference type="PROSITE" id="PS50067">
    <property type="entry name" value="KINESIN_MOTOR_2"/>
    <property type="match status" value="1"/>
</dbReference>
<dbReference type="Gene3D" id="2.60.200.20">
    <property type="match status" value="1"/>
</dbReference>
<dbReference type="InterPro" id="IPR036961">
    <property type="entry name" value="Kinesin_motor_dom_sf"/>
</dbReference>
<evidence type="ECO:0000256" key="3">
    <source>
        <dbReference type="ARBA" id="ARBA00023054"/>
    </source>
</evidence>
<protein>
    <recommendedName>
        <fullName evidence="7">Kinesin motor domain-containing protein</fullName>
    </recommendedName>
</protein>
<feature type="binding site" evidence="5">
    <location>
        <begin position="105"/>
        <end position="112"/>
    </location>
    <ligand>
        <name>ATP</name>
        <dbReference type="ChEBI" id="CHEBI:30616"/>
    </ligand>
</feature>
<dbReference type="AlphaFoldDB" id="A0A813N2C7"/>
<dbReference type="GO" id="GO:0007018">
    <property type="term" value="P:microtubule-based movement"/>
    <property type="evidence" value="ECO:0007669"/>
    <property type="project" value="InterPro"/>
</dbReference>
<comment type="similarity">
    <text evidence="5">Belongs to the TRAFAC class myosin-kinesin ATPase superfamily. Kinesin family.</text>
</comment>
<dbReference type="SUPFAM" id="SSF49562">
    <property type="entry name" value="C2 domain (Calcium/lipid-binding domain, CaLB)"/>
    <property type="match status" value="1"/>
</dbReference>
<evidence type="ECO:0000256" key="2">
    <source>
        <dbReference type="ARBA" id="ARBA00022840"/>
    </source>
</evidence>
<dbReference type="Gene3D" id="3.40.850.10">
    <property type="entry name" value="Kinesin motor domain"/>
    <property type="match status" value="1"/>
</dbReference>
<dbReference type="InterPro" id="IPR001752">
    <property type="entry name" value="Kinesin_motor_dom"/>
</dbReference>
<dbReference type="GO" id="GO:0003777">
    <property type="term" value="F:microtubule motor activity"/>
    <property type="evidence" value="ECO:0007669"/>
    <property type="project" value="InterPro"/>
</dbReference>